<dbReference type="InterPro" id="IPR015797">
    <property type="entry name" value="NUDIX_hydrolase-like_dom_sf"/>
</dbReference>
<dbReference type="SUPFAM" id="SSF55811">
    <property type="entry name" value="Nudix"/>
    <property type="match status" value="1"/>
</dbReference>
<dbReference type="Pfam" id="PF00293">
    <property type="entry name" value="NUDIX"/>
    <property type="match status" value="1"/>
</dbReference>
<dbReference type="GO" id="GO:0016787">
    <property type="term" value="F:hydrolase activity"/>
    <property type="evidence" value="ECO:0007669"/>
    <property type="project" value="UniProtKB-KW"/>
</dbReference>
<gene>
    <name evidence="6" type="ORF">N801_10995</name>
</gene>
<dbReference type="RefSeq" id="WP_035937892.1">
    <property type="nucleotide sequence ID" value="NZ_AVPL01000030.1"/>
</dbReference>
<dbReference type="EMBL" id="AVPL01000030">
    <property type="protein sequence ID" value="KGN40824.1"/>
    <property type="molecule type" value="Genomic_DNA"/>
</dbReference>
<dbReference type="InterPro" id="IPR000086">
    <property type="entry name" value="NUDIX_hydrolase_dom"/>
</dbReference>
<reference evidence="6 7" key="1">
    <citation type="submission" date="2013-08" db="EMBL/GenBank/DDBJ databases">
        <title>The genome sequence of Knoellia aerolata.</title>
        <authorList>
            <person name="Zhu W."/>
            <person name="Wang G."/>
        </authorList>
    </citation>
    <scope>NUCLEOTIDE SEQUENCE [LARGE SCALE GENOMIC DNA]</scope>
    <source>
        <strain evidence="6 7">DSM 18566</strain>
    </source>
</reference>
<evidence type="ECO:0000313" key="6">
    <source>
        <dbReference type="EMBL" id="KGN40824.1"/>
    </source>
</evidence>
<evidence type="ECO:0000313" key="7">
    <source>
        <dbReference type="Proteomes" id="UP000030013"/>
    </source>
</evidence>
<evidence type="ECO:0000256" key="1">
    <source>
        <dbReference type="ARBA" id="ARBA00001946"/>
    </source>
</evidence>
<dbReference type="InterPro" id="IPR020084">
    <property type="entry name" value="NUDIX_hydrolase_CS"/>
</dbReference>
<accession>A0A0A0JVV9</accession>
<dbReference type="STRING" id="1385519.N801_10995"/>
<dbReference type="PANTHER" id="PTHR43046:SF16">
    <property type="entry name" value="ADP-RIBOSE PYROPHOSPHATASE YJHB-RELATED"/>
    <property type="match status" value="1"/>
</dbReference>
<dbReference type="Proteomes" id="UP000030013">
    <property type="component" value="Unassembled WGS sequence"/>
</dbReference>
<organism evidence="6 7">
    <name type="scientific">Knoellia aerolata DSM 18566</name>
    <dbReference type="NCBI Taxonomy" id="1385519"/>
    <lineage>
        <taxon>Bacteria</taxon>
        <taxon>Bacillati</taxon>
        <taxon>Actinomycetota</taxon>
        <taxon>Actinomycetes</taxon>
        <taxon>Micrococcales</taxon>
        <taxon>Intrasporangiaceae</taxon>
        <taxon>Knoellia</taxon>
    </lineage>
</organism>
<evidence type="ECO:0000256" key="4">
    <source>
        <dbReference type="RuleBase" id="RU003476"/>
    </source>
</evidence>
<name>A0A0A0JVV9_9MICO</name>
<dbReference type="PROSITE" id="PS51462">
    <property type="entry name" value="NUDIX"/>
    <property type="match status" value="1"/>
</dbReference>
<dbReference type="PROSITE" id="PS00893">
    <property type="entry name" value="NUDIX_BOX"/>
    <property type="match status" value="1"/>
</dbReference>
<sequence length="156" mass="17391">MGRIDYIDDPAAPAINNVVPSVVAIVRDDEGRTLMIHKTDNDRWALPGGGHEPGETISDTVVREVKEETGYQVEVETITGTYTNPRHVMAYDDGEVRQQFSIAFRAKLIGGEKRTSDESSEVEWLTPDEISRLDLHPSMRLRLAHALEDSGRPHIG</sequence>
<dbReference type="PRINTS" id="PR00502">
    <property type="entry name" value="NUDIXFAMILY"/>
</dbReference>
<evidence type="ECO:0000256" key="3">
    <source>
        <dbReference type="ARBA" id="ARBA00022801"/>
    </source>
</evidence>
<dbReference type="OrthoDB" id="9804442at2"/>
<evidence type="ECO:0000259" key="5">
    <source>
        <dbReference type="PROSITE" id="PS51462"/>
    </source>
</evidence>
<comment type="caution">
    <text evidence="6">The sequence shown here is derived from an EMBL/GenBank/DDBJ whole genome shotgun (WGS) entry which is preliminary data.</text>
</comment>
<comment type="cofactor">
    <cofactor evidence="1">
        <name>Mg(2+)</name>
        <dbReference type="ChEBI" id="CHEBI:18420"/>
    </cofactor>
</comment>
<dbReference type="AlphaFoldDB" id="A0A0A0JVV9"/>
<keyword evidence="7" id="KW-1185">Reference proteome</keyword>
<evidence type="ECO:0000256" key="2">
    <source>
        <dbReference type="ARBA" id="ARBA00005582"/>
    </source>
</evidence>
<dbReference type="Gene3D" id="3.90.79.10">
    <property type="entry name" value="Nucleoside Triphosphate Pyrophosphohydrolase"/>
    <property type="match status" value="1"/>
</dbReference>
<keyword evidence="3 4" id="KW-0378">Hydrolase</keyword>
<protein>
    <submittedName>
        <fullName evidence="6">NUDIX hydrolase</fullName>
    </submittedName>
</protein>
<dbReference type="InterPro" id="IPR020476">
    <property type="entry name" value="Nudix_hydrolase"/>
</dbReference>
<feature type="domain" description="Nudix hydrolase" evidence="5">
    <location>
        <begin position="16"/>
        <end position="147"/>
    </location>
</feature>
<dbReference type="eggNOG" id="COG1051">
    <property type="taxonomic scope" value="Bacteria"/>
</dbReference>
<proteinExistence type="inferred from homology"/>
<dbReference type="PANTHER" id="PTHR43046">
    <property type="entry name" value="GDP-MANNOSE MANNOSYL HYDROLASE"/>
    <property type="match status" value="1"/>
</dbReference>
<comment type="similarity">
    <text evidence="2 4">Belongs to the Nudix hydrolase family.</text>
</comment>